<accession>A0ABV9LPZ2</accession>
<dbReference type="InterPro" id="IPR014710">
    <property type="entry name" value="RmlC-like_jellyroll"/>
</dbReference>
<comment type="similarity">
    <text evidence="1">Belongs to the cysteine dioxygenase family.</text>
</comment>
<dbReference type="SUPFAM" id="SSF51182">
    <property type="entry name" value="RmlC-like cupins"/>
    <property type="match status" value="1"/>
</dbReference>
<gene>
    <name evidence="2" type="ORF">ACFO3M_21280</name>
</gene>
<dbReference type="Gene3D" id="2.60.120.10">
    <property type="entry name" value="Jelly Rolls"/>
    <property type="match status" value="1"/>
</dbReference>
<comment type="caution">
    <text evidence="2">The sequence shown here is derived from an EMBL/GenBank/DDBJ whole genome shotgun (WGS) entry which is preliminary data.</text>
</comment>
<reference evidence="3" key="1">
    <citation type="journal article" date="2019" name="Int. J. Syst. Evol. Microbiol.">
        <title>The Global Catalogue of Microorganisms (GCM) 10K type strain sequencing project: providing services to taxonomists for standard genome sequencing and annotation.</title>
        <authorList>
            <consortium name="The Broad Institute Genomics Platform"/>
            <consortium name="The Broad Institute Genome Sequencing Center for Infectious Disease"/>
            <person name="Wu L."/>
            <person name="Ma J."/>
        </authorList>
    </citation>
    <scope>NUCLEOTIDE SEQUENCE [LARGE SCALE GENOMIC DNA]</scope>
    <source>
        <strain evidence="3">CCUG 62763</strain>
    </source>
</reference>
<keyword evidence="3" id="KW-1185">Reference proteome</keyword>
<keyword evidence="2" id="KW-0223">Dioxygenase</keyword>
<dbReference type="Proteomes" id="UP001596025">
    <property type="component" value="Unassembled WGS sequence"/>
</dbReference>
<evidence type="ECO:0000256" key="1">
    <source>
        <dbReference type="ARBA" id="ARBA00006622"/>
    </source>
</evidence>
<evidence type="ECO:0000313" key="3">
    <source>
        <dbReference type="Proteomes" id="UP001596025"/>
    </source>
</evidence>
<name>A0ABV9LPZ2_9ACTN</name>
<proteinExistence type="inferred from homology"/>
<dbReference type="EMBL" id="JBHSGR010000032">
    <property type="protein sequence ID" value="MFC4695946.1"/>
    <property type="molecule type" value="Genomic_DNA"/>
</dbReference>
<dbReference type="InterPro" id="IPR011051">
    <property type="entry name" value="RmlC_Cupin_sf"/>
</dbReference>
<dbReference type="GO" id="GO:0051213">
    <property type="term" value="F:dioxygenase activity"/>
    <property type="evidence" value="ECO:0007669"/>
    <property type="project" value="UniProtKB-KW"/>
</dbReference>
<protein>
    <submittedName>
        <fullName evidence="2">Cysteine dioxygenase</fullName>
    </submittedName>
</protein>
<dbReference type="InterPro" id="IPR010300">
    <property type="entry name" value="CDO_1"/>
</dbReference>
<dbReference type="Pfam" id="PF05995">
    <property type="entry name" value="CDO_I"/>
    <property type="match status" value="1"/>
</dbReference>
<sequence>MTPLLSPADLTPRTATARTATARTTSAAALAAALLAVADEWLPRVEYRAGSRWTGLLPADDAAGLVDPSLHADLADAQVWLLTWLPGQGTPLHDHGGSAGAFAVVGGVLTEDVVGGRPGAVREAATELWAGRVRPFGPHHVHRVTNRGTVPAVSVHAYTPRLSRMTGYRLEHGTLLTTGTEKAGVDW</sequence>
<keyword evidence="2" id="KW-0560">Oxidoreductase</keyword>
<dbReference type="RefSeq" id="WP_387993750.1">
    <property type="nucleotide sequence ID" value="NZ_JBHSGR010000032.1"/>
</dbReference>
<organism evidence="2 3">
    <name type="scientific">Geodermatophilus arenarius</name>
    <dbReference type="NCBI Taxonomy" id="1137990"/>
    <lineage>
        <taxon>Bacteria</taxon>
        <taxon>Bacillati</taxon>
        <taxon>Actinomycetota</taxon>
        <taxon>Actinomycetes</taxon>
        <taxon>Geodermatophilales</taxon>
        <taxon>Geodermatophilaceae</taxon>
        <taxon>Geodermatophilus</taxon>
    </lineage>
</organism>
<evidence type="ECO:0000313" key="2">
    <source>
        <dbReference type="EMBL" id="MFC4695946.1"/>
    </source>
</evidence>
<dbReference type="CDD" id="cd10548">
    <property type="entry name" value="cupin_CDO"/>
    <property type="match status" value="1"/>
</dbReference>